<evidence type="ECO:0000313" key="2">
    <source>
        <dbReference type="EMBL" id="RFU39725.1"/>
    </source>
</evidence>
<dbReference type="Proteomes" id="UP000261811">
    <property type="component" value="Unassembled WGS sequence"/>
</dbReference>
<comment type="caution">
    <text evidence="2">The sequence shown here is derived from an EMBL/GenBank/DDBJ whole genome shotgun (WGS) entry which is preliminary data.</text>
</comment>
<evidence type="ECO:0008006" key="4">
    <source>
        <dbReference type="Google" id="ProtNLM"/>
    </source>
</evidence>
<dbReference type="RefSeq" id="WP_117359145.1">
    <property type="nucleotide sequence ID" value="NZ_QURH01000327.1"/>
</dbReference>
<organism evidence="2 3">
    <name type="scientific">Actinomadura logoneensis</name>
    <dbReference type="NCBI Taxonomy" id="2293572"/>
    <lineage>
        <taxon>Bacteria</taxon>
        <taxon>Bacillati</taxon>
        <taxon>Actinomycetota</taxon>
        <taxon>Actinomycetes</taxon>
        <taxon>Streptosporangiales</taxon>
        <taxon>Thermomonosporaceae</taxon>
        <taxon>Actinomadura</taxon>
    </lineage>
</organism>
<protein>
    <recommendedName>
        <fullName evidence="4">Secreted protein</fullName>
    </recommendedName>
</protein>
<evidence type="ECO:0000313" key="3">
    <source>
        <dbReference type="Proteomes" id="UP000261811"/>
    </source>
</evidence>
<dbReference type="OrthoDB" id="4567904at2"/>
<keyword evidence="3" id="KW-1185">Reference proteome</keyword>
<feature type="chain" id="PRO_5039323414" description="Secreted protein" evidence="1">
    <location>
        <begin position="20"/>
        <end position="96"/>
    </location>
</feature>
<evidence type="ECO:0000256" key="1">
    <source>
        <dbReference type="SAM" id="SignalP"/>
    </source>
</evidence>
<reference evidence="2 3" key="1">
    <citation type="submission" date="2018-08" db="EMBL/GenBank/DDBJ databases">
        <title>Actinomadura jelena sp. nov., a novel Actinomycete isolated from soil in Chad.</title>
        <authorList>
            <person name="Shi L."/>
        </authorList>
    </citation>
    <scope>NUCLEOTIDE SEQUENCE [LARGE SCALE GENOMIC DNA]</scope>
    <source>
        <strain evidence="2 3">NEAU-G17</strain>
    </source>
</reference>
<proteinExistence type="predicted"/>
<gene>
    <name evidence="2" type="ORF">DZF91_20930</name>
</gene>
<dbReference type="EMBL" id="QURH01000327">
    <property type="protein sequence ID" value="RFU39725.1"/>
    <property type="molecule type" value="Genomic_DNA"/>
</dbReference>
<accession>A0A372JI82</accession>
<dbReference type="AlphaFoldDB" id="A0A372JI82"/>
<feature type="signal peptide" evidence="1">
    <location>
        <begin position="1"/>
        <end position="19"/>
    </location>
</feature>
<sequence length="96" mass="9879">MFARRVLAVLLVGAGLVVAVPGAASASRGRLVFGGGQVEEDPTGCVNAKLSPLSVRNETDEYVVVYQGSNCEGRVLNVVAPGDTAITTFGFSVQVP</sequence>
<keyword evidence="1" id="KW-0732">Signal</keyword>
<name>A0A372JI82_9ACTN</name>